<reference evidence="2" key="1">
    <citation type="journal article" date="2014" name="Front. Microbiol.">
        <title>High frequency of phylogenetically diverse reductive dehalogenase-homologous genes in deep subseafloor sedimentary metagenomes.</title>
        <authorList>
            <person name="Kawai M."/>
            <person name="Futagami T."/>
            <person name="Toyoda A."/>
            <person name="Takaki Y."/>
            <person name="Nishi S."/>
            <person name="Hori S."/>
            <person name="Arai W."/>
            <person name="Tsubouchi T."/>
            <person name="Morono Y."/>
            <person name="Uchiyama I."/>
            <person name="Ito T."/>
            <person name="Fujiyama A."/>
            <person name="Inagaki F."/>
            <person name="Takami H."/>
        </authorList>
    </citation>
    <scope>NUCLEOTIDE SEQUENCE</scope>
    <source>
        <strain evidence="2">Expedition CK06-06</strain>
    </source>
</reference>
<dbReference type="InterPro" id="IPR032466">
    <property type="entry name" value="Metal_Hydrolase"/>
</dbReference>
<comment type="caution">
    <text evidence="2">The sequence shown here is derived from an EMBL/GenBank/DDBJ whole genome shotgun (WGS) entry which is preliminary data.</text>
</comment>
<dbReference type="GO" id="GO:0016810">
    <property type="term" value="F:hydrolase activity, acting on carbon-nitrogen (but not peptide) bonds"/>
    <property type="evidence" value="ECO:0007669"/>
    <property type="project" value="InterPro"/>
</dbReference>
<evidence type="ECO:0000313" key="2">
    <source>
        <dbReference type="EMBL" id="GAH27904.1"/>
    </source>
</evidence>
<dbReference type="EMBL" id="BARU01000148">
    <property type="protein sequence ID" value="GAH27904.1"/>
    <property type="molecule type" value="Genomic_DNA"/>
</dbReference>
<accession>X1FEQ4</accession>
<dbReference type="InterPro" id="IPR006680">
    <property type="entry name" value="Amidohydro-rel"/>
</dbReference>
<dbReference type="Gene3D" id="3.20.20.140">
    <property type="entry name" value="Metal-dependent hydrolases"/>
    <property type="match status" value="2"/>
</dbReference>
<gene>
    <name evidence="2" type="ORF">S03H2_00653</name>
</gene>
<protein>
    <recommendedName>
        <fullName evidence="1">Amidohydrolase-related domain-containing protein</fullName>
    </recommendedName>
</protein>
<dbReference type="AlphaFoldDB" id="X1FEQ4"/>
<dbReference type="InterPro" id="IPR020043">
    <property type="entry name" value="Deacetylase_Atu3266-like"/>
</dbReference>
<dbReference type="GO" id="GO:0019213">
    <property type="term" value="F:deacetylase activity"/>
    <property type="evidence" value="ECO:0007669"/>
    <property type="project" value="InterPro"/>
</dbReference>
<dbReference type="InterPro" id="IPR011059">
    <property type="entry name" value="Metal-dep_hydrolase_composite"/>
</dbReference>
<feature type="domain" description="Amidohydrolase-related" evidence="1">
    <location>
        <begin position="278"/>
        <end position="423"/>
    </location>
</feature>
<sequence length="473" mass="51592">MKYDFLFKRGRIVDPANNRDFVGDIAVKGDKIAEVAKEIDNSLAEQVVDINGKIIIPGIIDTHCHIARPEAKGAGYRMLINAGVTTAFDFEGPIEVIIREITKYGCGLNIAVLEAVYPGKGIKNKNPTRAELKKVINKFLDSGAIGIKIIGGHYPLTPEASYNIIQLTNKEKGYAGFHVGTTETGSNVLGLEEAVKLAEGKSLHIAHINAYCRGYIQDPLLELKKAMNILKNSPNIISESHLAIHNACYGGINGNGIPMSYVLRNSLKAKGYQVSKEGLEEALRVKYAGVTALVGSQMEYIYGDEAIDYWKKHGYKVGICFPINRRRSAEVCVTEKYNGNFVVDAISSDAGAIPRNCILSHGLSLVRFCALTLSELIQKISLTPSRMLGLKNKGRLSIGADADITIFDPDNAKVAIVLIKGKVCMVSGIIFDNPGRLIVTERGANKLKKQEIPLEVINLENSLYFKGKGGEDK</sequence>
<dbReference type="PANTHER" id="PTHR42717:SF1">
    <property type="entry name" value="IMIDAZOLONEPROPIONASE AND RELATED AMIDOHYDROLASES"/>
    <property type="match status" value="1"/>
</dbReference>
<dbReference type="PANTHER" id="PTHR42717">
    <property type="entry name" value="DIHYDROOROTASE-RELATED"/>
    <property type="match status" value="1"/>
</dbReference>
<proteinExistence type="predicted"/>
<dbReference type="Pfam" id="PF01979">
    <property type="entry name" value="Amidohydro_1"/>
    <property type="match status" value="1"/>
</dbReference>
<dbReference type="SUPFAM" id="SSF51338">
    <property type="entry name" value="Composite domain of metallo-dependent hydrolases"/>
    <property type="match status" value="1"/>
</dbReference>
<organism evidence="2">
    <name type="scientific">marine sediment metagenome</name>
    <dbReference type="NCBI Taxonomy" id="412755"/>
    <lineage>
        <taxon>unclassified sequences</taxon>
        <taxon>metagenomes</taxon>
        <taxon>ecological metagenomes</taxon>
    </lineage>
</organism>
<name>X1FEQ4_9ZZZZ</name>
<dbReference type="SUPFAM" id="SSF51556">
    <property type="entry name" value="Metallo-dependent hydrolases"/>
    <property type="match status" value="1"/>
</dbReference>
<evidence type="ECO:0000259" key="1">
    <source>
        <dbReference type="Pfam" id="PF01979"/>
    </source>
</evidence>